<sequence>MKKRYFFIVFLAICSSTINHTFSQKKGTGANFDLSTIAATPQKVELSLRSFRGMPTAHSLEKYCPTPGDQGNHGTCVAFANGYGIATILYAKAHNLTNKTLINKYAFSPTFLYEQIKKADDTDCQNGADPITALLTMIEKGEALIKNFPYKCGLPITPEISKEAIKYRIADAAILYASGIKEYDKPEQVRIDLTKKALLEGSPVSTGFNLPETFFKIKSDVWEPSPNEALNDWKHNGHAMAIVGYDDNKAGGAFRVLNSWGTDWADHGYVWIKYKDYAKWCVMAIQVFGGTDTPVPVEVQPAPKPQPSPDPKPQPKPNPVPEQTFSLSGNIEFKLNTGENMAVGKTSTRNLTVEEEFQGPKEDLVAYTMASAYTSGTAFRFFMNVDAEAYVYAFATDLTGQVNRILPFNDNTSTHVGANSIIAFPSDTKVIKLDNQKGTDYLLILYAAEKLDAKAIAEKMNGMTGALSTKIKTVLGNKLIDKAKITYDTNRVAFSTKGHSTRNLTVADDAPATPTTGSVVPLMIEIKHN</sequence>
<comment type="similarity">
    <text evidence="1">Belongs to the peptidase C1 family.</text>
</comment>
<dbReference type="EMBL" id="JACHKT010000031">
    <property type="protein sequence ID" value="MBB6004890.1"/>
    <property type="molecule type" value="Genomic_DNA"/>
</dbReference>
<dbReference type="PANTHER" id="PTHR12411">
    <property type="entry name" value="CYSTEINE PROTEASE FAMILY C1-RELATED"/>
    <property type="match status" value="1"/>
</dbReference>
<evidence type="ECO:0000259" key="3">
    <source>
        <dbReference type="SMART" id="SM00645"/>
    </source>
</evidence>
<feature type="compositionally biased region" description="Pro residues" evidence="2">
    <location>
        <begin position="302"/>
        <end position="320"/>
    </location>
</feature>
<dbReference type="Pfam" id="PF14326">
    <property type="entry name" value="DUF4384"/>
    <property type="match status" value="1"/>
</dbReference>
<gene>
    <name evidence="4" type="ORF">HNP25_003560</name>
</gene>
<dbReference type="GO" id="GO:0008234">
    <property type="term" value="F:cysteine-type peptidase activity"/>
    <property type="evidence" value="ECO:0007669"/>
    <property type="project" value="InterPro"/>
</dbReference>
<dbReference type="InterPro" id="IPR025660">
    <property type="entry name" value="Pept_his_AS"/>
</dbReference>
<dbReference type="Pfam" id="PF00112">
    <property type="entry name" value="Peptidase_C1"/>
    <property type="match status" value="1"/>
</dbReference>
<keyword evidence="5" id="KW-1185">Reference proteome</keyword>
<evidence type="ECO:0000313" key="5">
    <source>
        <dbReference type="Proteomes" id="UP000524404"/>
    </source>
</evidence>
<dbReference type="SUPFAM" id="SSF54001">
    <property type="entry name" value="Cysteine proteinases"/>
    <property type="match status" value="1"/>
</dbReference>
<dbReference type="CDD" id="cd02619">
    <property type="entry name" value="Peptidase_C1"/>
    <property type="match status" value="1"/>
</dbReference>
<dbReference type="RefSeq" id="WP_184136224.1">
    <property type="nucleotide sequence ID" value="NZ_JACHKT010000031.1"/>
</dbReference>
<evidence type="ECO:0000256" key="2">
    <source>
        <dbReference type="SAM" id="MobiDB-lite"/>
    </source>
</evidence>
<dbReference type="Gene3D" id="3.90.70.10">
    <property type="entry name" value="Cysteine proteinases"/>
    <property type="match status" value="1"/>
</dbReference>
<dbReference type="SMART" id="SM00645">
    <property type="entry name" value="Pept_C1"/>
    <property type="match status" value="1"/>
</dbReference>
<reference evidence="4 5" key="1">
    <citation type="submission" date="2020-08" db="EMBL/GenBank/DDBJ databases">
        <title>Functional genomics of gut bacteria from endangered species of beetles.</title>
        <authorList>
            <person name="Carlos-Shanley C."/>
        </authorList>
    </citation>
    <scope>NUCLEOTIDE SEQUENCE [LARGE SCALE GENOMIC DNA]</scope>
    <source>
        <strain evidence="4 5">S00070</strain>
    </source>
</reference>
<dbReference type="InterPro" id="IPR038765">
    <property type="entry name" value="Papain-like_cys_pep_sf"/>
</dbReference>
<name>A0A841EX46_9BACT</name>
<evidence type="ECO:0000313" key="4">
    <source>
        <dbReference type="EMBL" id="MBB6004890.1"/>
    </source>
</evidence>
<dbReference type="InterPro" id="IPR025493">
    <property type="entry name" value="DUF4384"/>
</dbReference>
<dbReference type="GO" id="GO:0006508">
    <property type="term" value="P:proteolysis"/>
    <property type="evidence" value="ECO:0007669"/>
    <property type="project" value="InterPro"/>
</dbReference>
<dbReference type="PROSITE" id="PS00639">
    <property type="entry name" value="THIOL_PROTEASE_HIS"/>
    <property type="match status" value="1"/>
</dbReference>
<dbReference type="InterPro" id="IPR000668">
    <property type="entry name" value="Peptidase_C1A_C"/>
</dbReference>
<protein>
    <recommendedName>
        <fullName evidence="3">Peptidase C1A papain C-terminal domain-containing protein</fullName>
    </recommendedName>
</protein>
<proteinExistence type="inferred from homology"/>
<evidence type="ECO:0000256" key="1">
    <source>
        <dbReference type="ARBA" id="ARBA00008455"/>
    </source>
</evidence>
<organism evidence="4 5">
    <name type="scientific">Arcicella rosea</name>
    <dbReference type="NCBI Taxonomy" id="502909"/>
    <lineage>
        <taxon>Bacteria</taxon>
        <taxon>Pseudomonadati</taxon>
        <taxon>Bacteroidota</taxon>
        <taxon>Cytophagia</taxon>
        <taxon>Cytophagales</taxon>
        <taxon>Flectobacillaceae</taxon>
        <taxon>Arcicella</taxon>
    </lineage>
</organism>
<comment type="caution">
    <text evidence="4">The sequence shown here is derived from an EMBL/GenBank/DDBJ whole genome shotgun (WGS) entry which is preliminary data.</text>
</comment>
<dbReference type="InterPro" id="IPR013128">
    <property type="entry name" value="Peptidase_C1A"/>
</dbReference>
<dbReference type="AlphaFoldDB" id="A0A841EX46"/>
<feature type="region of interest" description="Disordered" evidence="2">
    <location>
        <begin position="296"/>
        <end position="323"/>
    </location>
</feature>
<feature type="domain" description="Peptidase C1A papain C-terminal" evidence="3">
    <location>
        <begin position="60"/>
        <end position="291"/>
    </location>
</feature>
<accession>A0A841EX46</accession>
<dbReference type="Proteomes" id="UP000524404">
    <property type="component" value="Unassembled WGS sequence"/>
</dbReference>